<comment type="caution">
    <text evidence="4">The sequence shown here is derived from an EMBL/GenBank/DDBJ whole genome shotgun (WGS) entry which is preliminary data.</text>
</comment>
<feature type="domain" description="Ubiquitin-like" evidence="3">
    <location>
        <begin position="354"/>
        <end position="433"/>
    </location>
</feature>
<dbReference type="Gene3D" id="3.80.10.10">
    <property type="entry name" value="Ribonuclease Inhibitor"/>
    <property type="match status" value="2"/>
</dbReference>
<name>A0A812DSL6_ACAPH</name>
<proteinExistence type="predicted"/>
<evidence type="ECO:0000256" key="1">
    <source>
        <dbReference type="ARBA" id="ARBA00022614"/>
    </source>
</evidence>
<keyword evidence="1" id="KW-0433">Leucine-rich repeat</keyword>
<dbReference type="SUPFAM" id="SSF54236">
    <property type="entry name" value="Ubiquitin-like"/>
    <property type="match status" value="1"/>
</dbReference>
<accession>A0A812DSL6</accession>
<evidence type="ECO:0000313" key="4">
    <source>
        <dbReference type="EMBL" id="CAE1306991.1"/>
    </source>
</evidence>
<keyword evidence="2" id="KW-0677">Repeat</keyword>
<dbReference type="PANTHER" id="PTHR18849">
    <property type="entry name" value="LEUCINE RICH REPEAT PROTEIN"/>
    <property type="match status" value="1"/>
</dbReference>
<dbReference type="Gene3D" id="3.10.20.90">
    <property type="entry name" value="Phosphatidylinositol 3-kinase Catalytic Subunit, Chain A, domain 1"/>
    <property type="match status" value="1"/>
</dbReference>
<dbReference type="Proteomes" id="UP000597762">
    <property type="component" value="Unassembled WGS sequence"/>
</dbReference>
<dbReference type="PROSITE" id="PS50053">
    <property type="entry name" value="UBIQUITIN_2"/>
    <property type="match status" value="1"/>
</dbReference>
<gene>
    <name evidence="4" type="ORF">SPHA_59105</name>
</gene>
<keyword evidence="5" id="KW-1185">Reference proteome</keyword>
<dbReference type="SUPFAM" id="SSF52058">
    <property type="entry name" value="L domain-like"/>
    <property type="match status" value="1"/>
</dbReference>
<dbReference type="AlphaFoldDB" id="A0A812DSL6"/>
<dbReference type="SUPFAM" id="SSF52047">
    <property type="entry name" value="RNI-like"/>
    <property type="match status" value="1"/>
</dbReference>
<dbReference type="InterPro" id="IPR032675">
    <property type="entry name" value="LRR_dom_sf"/>
</dbReference>
<dbReference type="InterPro" id="IPR000626">
    <property type="entry name" value="Ubiquitin-like_dom"/>
</dbReference>
<evidence type="ECO:0000256" key="2">
    <source>
        <dbReference type="ARBA" id="ARBA00022737"/>
    </source>
</evidence>
<dbReference type="InterPro" id="IPR029071">
    <property type="entry name" value="Ubiquitin-like_domsf"/>
</dbReference>
<organism evidence="4 5">
    <name type="scientific">Acanthosepion pharaonis</name>
    <name type="common">Pharaoh cuttlefish</name>
    <name type="synonym">Sepia pharaonis</name>
    <dbReference type="NCBI Taxonomy" id="158019"/>
    <lineage>
        <taxon>Eukaryota</taxon>
        <taxon>Metazoa</taxon>
        <taxon>Spiralia</taxon>
        <taxon>Lophotrochozoa</taxon>
        <taxon>Mollusca</taxon>
        <taxon>Cephalopoda</taxon>
        <taxon>Coleoidea</taxon>
        <taxon>Decapodiformes</taxon>
        <taxon>Sepiida</taxon>
        <taxon>Sepiina</taxon>
        <taxon>Sepiidae</taxon>
        <taxon>Acanthosepion</taxon>
    </lineage>
</organism>
<dbReference type="Pfam" id="PF14560">
    <property type="entry name" value="Ubiquitin_2"/>
    <property type="match status" value="1"/>
</dbReference>
<evidence type="ECO:0000313" key="5">
    <source>
        <dbReference type="Proteomes" id="UP000597762"/>
    </source>
</evidence>
<reference evidence="4" key="1">
    <citation type="submission" date="2021-01" db="EMBL/GenBank/DDBJ databases">
        <authorList>
            <person name="Li R."/>
            <person name="Bekaert M."/>
        </authorList>
    </citation>
    <scope>NUCLEOTIDE SEQUENCE</scope>
    <source>
        <strain evidence="4">Farmed</strain>
    </source>
</reference>
<dbReference type="OrthoDB" id="5855206at2759"/>
<evidence type="ECO:0000259" key="3">
    <source>
        <dbReference type="PROSITE" id="PS50053"/>
    </source>
</evidence>
<sequence>MRYTTESTDEQQNNNCEIVLARPRNIYHSDSLHIPCSVNLDSLCIASAGDFVEMCELCSHINELSLSSNQLTSLKEIIHIMTATPKLEFLNLKSNPLQNDLMFPNQDELSSSSSEKQETIDDLQVKQVPLLPVSNYSFPNLNFLVLNDTQITWSALHQLLLICPKIQELHLSLIGFKEVDLPAEFSYGELLRLHFNYNQITDWNKLLQLGYCFPKLEKLVMSDTAFNSLPEQSQCVSAFPELLALSISNNCLNDWEEVEKLCYFPKLKQVRLNGSKILKDYIPKECTAFLIARLPNIQILNGREVTDKEREDAERFFLRYYQDAENKPYRYNELRLLHGDLKPLLDLNLCDDGLKVIMVFLDKSQEMILDGKKTVKELKVLLKDFVGHPPSKFRLLHFTKSPEPAVLAIMDASNRSLHSFRIQENDEIHIQLK</sequence>
<protein>
    <submittedName>
        <fullName evidence="4">TBCEL</fullName>
    </submittedName>
</protein>
<dbReference type="PANTHER" id="PTHR18849:SF0">
    <property type="entry name" value="CILIA- AND FLAGELLA-ASSOCIATED PROTEIN 410-RELATED"/>
    <property type="match status" value="1"/>
</dbReference>
<dbReference type="EMBL" id="CAHIKZ030004089">
    <property type="protein sequence ID" value="CAE1306991.1"/>
    <property type="molecule type" value="Genomic_DNA"/>
</dbReference>